<feature type="domain" description="Probable transposase IS891/IS1136/IS1341" evidence="7">
    <location>
        <begin position="169"/>
        <end position="268"/>
    </location>
</feature>
<dbReference type="InterPro" id="IPR021027">
    <property type="entry name" value="Transposase_put_HTH"/>
</dbReference>
<gene>
    <name evidence="10" type="ordered locus">bpr_II101</name>
</gene>
<dbReference type="GO" id="GO:0032196">
    <property type="term" value="P:transposition"/>
    <property type="evidence" value="ECO:0007669"/>
    <property type="project" value="UniProtKB-KW"/>
</dbReference>
<dbReference type="HOGENOM" id="CLU_032903_0_0_9"/>
<evidence type="ECO:0000256" key="2">
    <source>
        <dbReference type="ARBA" id="ARBA00022578"/>
    </source>
</evidence>
<keyword evidence="6" id="KW-0233">DNA recombination</keyword>
<dbReference type="Pfam" id="PF12323">
    <property type="entry name" value="HTH_OrfB_IS605"/>
    <property type="match status" value="1"/>
</dbReference>
<protein>
    <submittedName>
        <fullName evidence="10">Transposase IS200/IS605 family</fullName>
    </submittedName>
</protein>
<evidence type="ECO:0000259" key="8">
    <source>
        <dbReference type="Pfam" id="PF07282"/>
    </source>
</evidence>
<dbReference type="InterPro" id="IPR010095">
    <property type="entry name" value="Cas12f1-like_TNB"/>
</dbReference>
<dbReference type="InterPro" id="IPR001959">
    <property type="entry name" value="Transposase"/>
</dbReference>
<accession>E0S3Q8</accession>
<dbReference type="NCBIfam" id="NF040570">
    <property type="entry name" value="guided_TnpB"/>
    <property type="match status" value="1"/>
</dbReference>
<feature type="domain" description="Cas12f1-like TNB" evidence="8">
    <location>
        <begin position="283"/>
        <end position="348"/>
    </location>
</feature>
<keyword evidence="11" id="KW-1185">Reference proteome</keyword>
<keyword evidence="4" id="KW-0862">Zinc</keyword>
<dbReference type="Pfam" id="PF07282">
    <property type="entry name" value="Cas12f1-like_TNB"/>
    <property type="match status" value="1"/>
</dbReference>
<dbReference type="EMBL" id="CP001812">
    <property type="protein sequence ID" value="ADL36040.1"/>
    <property type="molecule type" value="Genomic_DNA"/>
</dbReference>
<reference evidence="10 11" key="1">
    <citation type="journal article" date="2010" name="PLoS ONE">
        <title>The glycobiome of the rumen bacterium Butyrivibrio proteoclasticus B316(T) highlights adaptation to a polysaccharide-rich environment.</title>
        <authorList>
            <person name="Kelly W.J."/>
            <person name="Leahy S.C."/>
            <person name="Altermann E."/>
            <person name="Yeoman C.J."/>
            <person name="Dunne J.C."/>
            <person name="Kong Z."/>
            <person name="Pacheco D.M."/>
            <person name="Li D."/>
            <person name="Noel S.J."/>
            <person name="Moon C.D."/>
            <person name="Cookson A.L."/>
            <person name="Attwood G.T."/>
        </authorList>
    </citation>
    <scope>NUCLEOTIDE SEQUENCE [LARGE SCALE GENOMIC DNA]</scope>
    <source>
        <strain evidence="11">ATCC 51982 / DSM 14932 / B316</strain>
        <plasmid evidence="11">Plasmid pCY360</plasmid>
    </source>
</reference>
<dbReference type="KEGG" id="bpb:bpr_II101"/>
<evidence type="ECO:0000256" key="6">
    <source>
        <dbReference type="ARBA" id="ARBA00023172"/>
    </source>
</evidence>
<evidence type="ECO:0000313" key="10">
    <source>
        <dbReference type="EMBL" id="ADL36040.1"/>
    </source>
</evidence>
<sequence>MFLKTFGCCRKVYNLMLSDKIESYKSTGKFAVVTPAKYKKDYPYLKEVDSLALANVQLNLQDAFGSCFSKSRKTNNGFPKFKSAKRSRKSYTTNCQYPKTSNKLKQPTIRLDDKSIILPKVGVVKAVIHRKPLDGWMLKSATVSMDGDGKFYVSCLFEYEGLITLNSSTDKVLGLDYKSDGLYMDSDGNVGSNHKYYRESHVKLAKAQRKLKHKTIGSNNYRKQQLRINRIHKHIVNQRLENLHILSTKIANSYDVVCVESLGIRSMSNKGFGNGKATMDNGYGMFLKMLEYKLTDRGKRYIKVDKWFPSTQLCSCCGSRKKLALNERIYKCSCGLTINRDLNAAINIRNEGLRILQSA</sequence>
<comment type="similarity">
    <text evidence="1">In the C-terminal section; belongs to the transposase 35 family.</text>
</comment>
<organism evidence="10 11">
    <name type="scientific">Butyrivibrio proteoclasticus (strain ATCC 51982 / DSM 14932 / B316)</name>
    <name type="common">Clostridium proteoclasticum</name>
    <dbReference type="NCBI Taxonomy" id="515622"/>
    <lineage>
        <taxon>Bacteria</taxon>
        <taxon>Bacillati</taxon>
        <taxon>Bacillota</taxon>
        <taxon>Clostridia</taxon>
        <taxon>Lachnospirales</taxon>
        <taxon>Lachnospiraceae</taxon>
        <taxon>Butyrivibrio</taxon>
    </lineage>
</organism>
<evidence type="ECO:0000259" key="9">
    <source>
        <dbReference type="Pfam" id="PF12323"/>
    </source>
</evidence>
<evidence type="ECO:0000256" key="5">
    <source>
        <dbReference type="ARBA" id="ARBA00023125"/>
    </source>
</evidence>
<name>E0S3Q8_BUTPB</name>
<feature type="domain" description="Transposase putative helix-turn-helix" evidence="9">
    <location>
        <begin position="2"/>
        <end position="29"/>
    </location>
</feature>
<evidence type="ECO:0000256" key="3">
    <source>
        <dbReference type="ARBA" id="ARBA00022723"/>
    </source>
</evidence>
<keyword evidence="5" id="KW-0238">DNA-binding</keyword>
<keyword evidence="3" id="KW-0479">Metal-binding</keyword>
<proteinExistence type="inferred from homology"/>
<dbReference type="GO" id="GO:0006310">
    <property type="term" value="P:DNA recombination"/>
    <property type="evidence" value="ECO:0007669"/>
    <property type="project" value="UniProtKB-KW"/>
</dbReference>
<keyword evidence="2" id="KW-0815">Transposition</keyword>
<evidence type="ECO:0000256" key="1">
    <source>
        <dbReference type="ARBA" id="ARBA00008761"/>
    </source>
</evidence>
<keyword evidence="10" id="KW-0614">Plasmid</keyword>
<dbReference type="Pfam" id="PF01385">
    <property type="entry name" value="OrfB_IS605"/>
    <property type="match status" value="1"/>
</dbReference>
<dbReference type="GO" id="GO:0003677">
    <property type="term" value="F:DNA binding"/>
    <property type="evidence" value="ECO:0007669"/>
    <property type="project" value="UniProtKB-KW"/>
</dbReference>
<dbReference type="GO" id="GO:0046872">
    <property type="term" value="F:metal ion binding"/>
    <property type="evidence" value="ECO:0007669"/>
    <property type="project" value="UniProtKB-KW"/>
</dbReference>
<dbReference type="Proteomes" id="UP000001299">
    <property type="component" value="Plasmid pCY360"/>
</dbReference>
<geneLocation type="plasmid" evidence="10 11">
    <name>pCY360</name>
</geneLocation>
<dbReference type="AlphaFoldDB" id="E0S3Q8"/>
<evidence type="ECO:0000256" key="4">
    <source>
        <dbReference type="ARBA" id="ARBA00022833"/>
    </source>
</evidence>
<evidence type="ECO:0000259" key="7">
    <source>
        <dbReference type="Pfam" id="PF01385"/>
    </source>
</evidence>
<evidence type="ECO:0000313" key="11">
    <source>
        <dbReference type="Proteomes" id="UP000001299"/>
    </source>
</evidence>